<evidence type="ECO:0008006" key="3">
    <source>
        <dbReference type="Google" id="ProtNLM"/>
    </source>
</evidence>
<dbReference type="GeneID" id="302995840"/>
<evidence type="ECO:0000313" key="1">
    <source>
        <dbReference type="EMBL" id="TFH78762.1"/>
    </source>
</evidence>
<name>A0A4Y8VD02_9BACT</name>
<sequence>MTNPKSEGYISAKDMAGRAAYYKVLQAAKNGELTRIKRGVYATDDHLASQMLDVEKVVPGGVLCLYSAWSHYQLTTQVPQEYCLAIKRGRKITLPDYPPITLYHWSDTAFNLGITNTEIEGFNVRIYDVEKCVCDAVKYRNKIGIDVCTEIIKEYLKRRDRNVSKLMKYASQLRVAKTLGTYLQMEL</sequence>
<reference evidence="1 2" key="1">
    <citation type="submission" date="2019-02" db="EMBL/GenBank/DDBJ databases">
        <title>Draft Genome Sequence of the Prevotella sp. BCRC 81118, Isolated from Human Feces.</title>
        <authorList>
            <person name="Huang C.-H."/>
        </authorList>
    </citation>
    <scope>NUCLEOTIDE SEQUENCE [LARGE SCALE GENOMIC DNA]</scope>
    <source>
        <strain evidence="1 2">BCRC 81118</strain>
    </source>
</reference>
<evidence type="ECO:0000313" key="2">
    <source>
        <dbReference type="Proteomes" id="UP000297872"/>
    </source>
</evidence>
<dbReference type="RefSeq" id="WP_134843881.1">
    <property type="nucleotide sequence ID" value="NZ_DBFCIQ010000190.1"/>
</dbReference>
<protein>
    <recommendedName>
        <fullName evidence="3">Transcriptional regulator</fullName>
    </recommendedName>
</protein>
<comment type="caution">
    <text evidence="1">The sequence shown here is derived from an EMBL/GenBank/DDBJ whole genome shotgun (WGS) entry which is preliminary data.</text>
</comment>
<organism evidence="1 2">
    <name type="scientific">Segatella hominis</name>
    <dbReference type="NCBI Taxonomy" id="2518605"/>
    <lineage>
        <taxon>Bacteria</taxon>
        <taxon>Pseudomonadati</taxon>
        <taxon>Bacteroidota</taxon>
        <taxon>Bacteroidia</taxon>
        <taxon>Bacteroidales</taxon>
        <taxon>Prevotellaceae</taxon>
        <taxon>Segatella</taxon>
    </lineage>
</organism>
<keyword evidence="2" id="KW-1185">Reference proteome</keyword>
<dbReference type="EMBL" id="SGVY01000030">
    <property type="protein sequence ID" value="TFH78762.1"/>
    <property type="molecule type" value="Genomic_DNA"/>
</dbReference>
<proteinExistence type="predicted"/>
<dbReference type="Proteomes" id="UP000297872">
    <property type="component" value="Unassembled WGS sequence"/>
</dbReference>
<dbReference type="OrthoDB" id="9801429at2"/>
<gene>
    <name evidence="1" type="ORF">EXN75_11170</name>
</gene>
<dbReference type="AlphaFoldDB" id="A0A4Y8VD02"/>
<accession>A0A4Y8VD02</accession>